<dbReference type="EMBL" id="CP054139">
    <property type="protein sequence ID" value="QKJ32834.1"/>
    <property type="molecule type" value="Genomic_DNA"/>
</dbReference>
<protein>
    <submittedName>
        <fullName evidence="1">Uncharacterized protein</fullName>
    </submittedName>
</protein>
<dbReference type="KEGG" id="mmab:HQ865_24785"/>
<gene>
    <name evidence="1" type="ORF">HQ865_24785</name>
</gene>
<evidence type="ECO:0000313" key="1">
    <source>
        <dbReference type="EMBL" id="QKJ32834.1"/>
    </source>
</evidence>
<dbReference type="Proteomes" id="UP000505355">
    <property type="component" value="Chromosome"/>
</dbReference>
<accession>A0A7D4TSI8</accession>
<sequence>MKNKLEPRILRFEQVSFVIDIDRQVLRQTDKPEHEISFIKDMTDMGDHYLLPWDTEKQTVSHDPEKAEPLIIDQLVWLDSEGMSEKYGIPVEKLQTMRDFEVIVDQEALKQRHEGILPQIDLAGEKFIIDLRLQELRHAQYFFPVISLKSFELTGDGWHYEAFYHPVMKQVVELDPKLLEFPEGVIKVKIPTELGLDPVGTARIYGMDEREVLRRHPIQKDLKAEMIPLSEAHVPAMIQRNKEALQQAHRENAQRMKPRQRPKF</sequence>
<name>A0A7D4TSI8_9SPHI</name>
<dbReference type="AlphaFoldDB" id="A0A7D4TSI8"/>
<organism evidence="1 2">
    <name type="scientific">Mucilaginibacter mali</name>
    <dbReference type="NCBI Taxonomy" id="2740462"/>
    <lineage>
        <taxon>Bacteria</taxon>
        <taxon>Pseudomonadati</taxon>
        <taxon>Bacteroidota</taxon>
        <taxon>Sphingobacteriia</taxon>
        <taxon>Sphingobacteriales</taxon>
        <taxon>Sphingobacteriaceae</taxon>
        <taxon>Mucilaginibacter</taxon>
    </lineage>
</organism>
<proteinExistence type="predicted"/>
<dbReference type="RefSeq" id="WP_173417479.1">
    <property type="nucleotide sequence ID" value="NZ_CP054139.1"/>
</dbReference>
<keyword evidence="2" id="KW-1185">Reference proteome</keyword>
<evidence type="ECO:0000313" key="2">
    <source>
        <dbReference type="Proteomes" id="UP000505355"/>
    </source>
</evidence>
<reference evidence="1 2" key="1">
    <citation type="submission" date="2020-05" db="EMBL/GenBank/DDBJ databases">
        <title>Mucilaginibacter mali sp. nov.</title>
        <authorList>
            <person name="Kim H.S."/>
            <person name="Lee K.C."/>
            <person name="Suh M.K."/>
            <person name="Kim J.-S."/>
            <person name="Han K.-I."/>
            <person name="Eom M.K."/>
            <person name="Shin Y.K."/>
            <person name="Lee J.-S."/>
        </authorList>
    </citation>
    <scope>NUCLEOTIDE SEQUENCE [LARGE SCALE GENOMIC DNA]</scope>
    <source>
        <strain evidence="1 2">G2-14</strain>
    </source>
</reference>